<keyword evidence="3" id="KW-0805">Transcription regulation</keyword>
<dbReference type="PANTHER" id="PTHR21411">
    <property type="entry name" value="APONTIC"/>
    <property type="match status" value="1"/>
</dbReference>
<dbReference type="InterPro" id="IPR028002">
    <property type="entry name" value="Myb_DNA-bind_5"/>
</dbReference>
<comment type="caution">
    <text evidence="7">The sequence shown here is derived from an EMBL/GenBank/DDBJ whole genome shotgun (WGS) entry which is preliminary data.</text>
</comment>
<evidence type="ECO:0000259" key="6">
    <source>
        <dbReference type="Pfam" id="PF13873"/>
    </source>
</evidence>
<protein>
    <recommendedName>
        <fullName evidence="2">Regulatory protein zeste</fullName>
    </recommendedName>
</protein>
<dbReference type="AlphaFoldDB" id="A0A6G0VS23"/>
<evidence type="ECO:0000313" key="8">
    <source>
        <dbReference type="Proteomes" id="UP000478052"/>
    </source>
</evidence>
<dbReference type="Proteomes" id="UP000478052">
    <property type="component" value="Unassembled WGS sequence"/>
</dbReference>
<dbReference type="Pfam" id="PF13873">
    <property type="entry name" value="Myb_DNA-bind_5"/>
    <property type="match status" value="1"/>
</dbReference>
<evidence type="ECO:0000313" key="7">
    <source>
        <dbReference type="EMBL" id="KAF0707554.1"/>
    </source>
</evidence>
<feature type="non-terminal residue" evidence="7">
    <location>
        <position position="169"/>
    </location>
</feature>
<accession>A0A6G0VS23</accession>
<keyword evidence="4" id="KW-0804">Transcription</keyword>
<gene>
    <name evidence="7" type="ORF">FWK35_00029386</name>
</gene>
<sequence length="169" mass="19250">MMSKRRSKNVSDEERNVLLQLIQPHLSVIENIKTDGATNKMKCSVWESITTNYNALQTTGPRTSSQLKALFDVMKRKTRKDKSSEKVNSYIHQTAVKTEREKDLMLDLISENKLSVDSFASSDIQANAWNTISEAYNQLQTSGIKTIDELKTMNQLLYKSAKSDLNNEK</sequence>
<comment type="subunit">
    <text evidence="1">Self-associates forming complexes of several hundred monomers.</text>
</comment>
<name>A0A6G0VS23_APHCR</name>
<organism evidence="7 8">
    <name type="scientific">Aphis craccivora</name>
    <name type="common">Cowpea aphid</name>
    <dbReference type="NCBI Taxonomy" id="307492"/>
    <lineage>
        <taxon>Eukaryota</taxon>
        <taxon>Metazoa</taxon>
        <taxon>Ecdysozoa</taxon>
        <taxon>Arthropoda</taxon>
        <taxon>Hexapoda</taxon>
        <taxon>Insecta</taxon>
        <taxon>Pterygota</taxon>
        <taxon>Neoptera</taxon>
        <taxon>Paraneoptera</taxon>
        <taxon>Hemiptera</taxon>
        <taxon>Sternorrhyncha</taxon>
        <taxon>Aphidomorpha</taxon>
        <taxon>Aphidoidea</taxon>
        <taxon>Aphididae</taxon>
        <taxon>Aphidini</taxon>
        <taxon>Aphis</taxon>
        <taxon>Aphis</taxon>
    </lineage>
</organism>
<dbReference type="EMBL" id="VUJU01012488">
    <property type="protein sequence ID" value="KAF0707554.1"/>
    <property type="molecule type" value="Genomic_DNA"/>
</dbReference>
<dbReference type="PANTHER" id="PTHR21411:SF0">
    <property type="entry name" value="REGULATORY PROTEIN ZESTE"/>
    <property type="match status" value="1"/>
</dbReference>
<evidence type="ECO:0000256" key="5">
    <source>
        <dbReference type="ARBA" id="ARBA00025466"/>
    </source>
</evidence>
<reference evidence="7 8" key="1">
    <citation type="submission" date="2019-08" db="EMBL/GenBank/DDBJ databases">
        <title>Whole genome of Aphis craccivora.</title>
        <authorList>
            <person name="Voronova N.V."/>
            <person name="Shulinski R.S."/>
            <person name="Bandarenka Y.V."/>
            <person name="Zhorov D.G."/>
            <person name="Warner D."/>
        </authorList>
    </citation>
    <scope>NUCLEOTIDE SEQUENCE [LARGE SCALE GENOMIC DNA]</scope>
    <source>
        <strain evidence="7">180601</strain>
        <tissue evidence="7">Whole Body</tissue>
    </source>
</reference>
<evidence type="ECO:0000256" key="3">
    <source>
        <dbReference type="ARBA" id="ARBA00023015"/>
    </source>
</evidence>
<evidence type="ECO:0000256" key="4">
    <source>
        <dbReference type="ARBA" id="ARBA00023163"/>
    </source>
</evidence>
<evidence type="ECO:0000256" key="1">
    <source>
        <dbReference type="ARBA" id="ARBA00011764"/>
    </source>
</evidence>
<evidence type="ECO:0000256" key="2">
    <source>
        <dbReference type="ARBA" id="ARBA00016807"/>
    </source>
</evidence>
<keyword evidence="8" id="KW-1185">Reference proteome</keyword>
<comment type="function">
    <text evidence="5">Involved in transvection phenomena (= synapsis-dependent gene expression), where the synaptic pairing of chromosomes carrying genes with which zeste interacts influences the expression of these genes. Zeste binds to DNA and stimulates transcription from a nearby promoter.</text>
</comment>
<feature type="domain" description="Myb/SANT-like DNA-binding" evidence="6">
    <location>
        <begin position="6"/>
        <end position="81"/>
    </location>
</feature>
<proteinExistence type="predicted"/>
<dbReference type="OrthoDB" id="6628214at2759"/>